<feature type="compositionally biased region" description="Low complexity" evidence="1">
    <location>
        <begin position="204"/>
        <end position="225"/>
    </location>
</feature>
<dbReference type="EMBL" id="BQXS01010835">
    <property type="protein sequence ID" value="GKT34606.1"/>
    <property type="molecule type" value="Genomic_DNA"/>
</dbReference>
<name>A0ABQ5KRJ4_9EUKA</name>
<feature type="compositionally biased region" description="Polar residues" evidence="1">
    <location>
        <begin position="226"/>
        <end position="246"/>
    </location>
</feature>
<keyword evidence="3" id="KW-1185">Reference proteome</keyword>
<protein>
    <submittedName>
        <fullName evidence="2">Uncharacterized protein</fullName>
    </submittedName>
</protein>
<feature type="region of interest" description="Disordered" evidence="1">
    <location>
        <begin position="272"/>
        <end position="296"/>
    </location>
</feature>
<dbReference type="Proteomes" id="UP001057375">
    <property type="component" value="Unassembled WGS sequence"/>
</dbReference>
<gene>
    <name evidence="2" type="ORF">ADUPG1_007933</name>
</gene>
<organism evidence="2 3">
    <name type="scientific">Aduncisulcus paluster</name>
    <dbReference type="NCBI Taxonomy" id="2918883"/>
    <lineage>
        <taxon>Eukaryota</taxon>
        <taxon>Metamonada</taxon>
        <taxon>Carpediemonas-like organisms</taxon>
        <taxon>Aduncisulcus</taxon>
    </lineage>
</organism>
<feature type="region of interest" description="Disordered" evidence="1">
    <location>
        <begin position="16"/>
        <end position="251"/>
    </location>
</feature>
<evidence type="ECO:0000313" key="3">
    <source>
        <dbReference type="Proteomes" id="UP001057375"/>
    </source>
</evidence>
<feature type="compositionally biased region" description="Low complexity" evidence="1">
    <location>
        <begin position="183"/>
        <end position="196"/>
    </location>
</feature>
<feature type="compositionally biased region" description="Polar residues" evidence="1">
    <location>
        <begin position="120"/>
        <end position="174"/>
    </location>
</feature>
<accession>A0ABQ5KRJ4</accession>
<comment type="caution">
    <text evidence="2">The sequence shown here is derived from an EMBL/GenBank/DDBJ whole genome shotgun (WGS) entry which is preliminary data.</text>
</comment>
<evidence type="ECO:0000256" key="1">
    <source>
        <dbReference type="SAM" id="MobiDB-lite"/>
    </source>
</evidence>
<feature type="compositionally biased region" description="Polar residues" evidence="1">
    <location>
        <begin position="82"/>
        <end position="104"/>
    </location>
</feature>
<feature type="compositionally biased region" description="Polar residues" evidence="1">
    <location>
        <begin position="43"/>
        <end position="53"/>
    </location>
</feature>
<feature type="non-terminal residue" evidence="2">
    <location>
        <position position="296"/>
    </location>
</feature>
<evidence type="ECO:0000313" key="2">
    <source>
        <dbReference type="EMBL" id="GKT34606.1"/>
    </source>
</evidence>
<reference evidence="2" key="1">
    <citation type="submission" date="2022-03" db="EMBL/GenBank/DDBJ databases">
        <title>Draft genome sequence of Aduncisulcus paluster, a free-living microaerophilic Fornicata.</title>
        <authorList>
            <person name="Yuyama I."/>
            <person name="Kume K."/>
            <person name="Tamura T."/>
            <person name="Inagaki Y."/>
            <person name="Hashimoto T."/>
        </authorList>
    </citation>
    <scope>NUCLEOTIDE SEQUENCE</scope>
    <source>
        <strain evidence="2">NY0171</strain>
    </source>
</reference>
<proteinExistence type="predicted"/>
<sequence>MADGFTERAFDVFFPSDIDIKDPPNTSNPSIPVPSSRPRAESFSYSTQPSSDGYQKMSLIPGSMQPTLDPFDESDWKRRWTSDASEAQQKTFPPFTHSRSPSQTRSREHSLSQEVPPLSASHSTTSGGSPYHSSSTPSLYPDQGQHNPLPTLSSPSGKQTGSSRPSLTMSSSDSGFPAVQIPQGSSGSTGSQSQQQMMPRYTLSPSPSSSPFTDTPFFPSPASSAHGTFSSVGSPFHSQPTLTPSYGGSAYPSLMHRHSISGVNSDIVRGSAAMRGTSGDGNLPSITLPVPQRHSY</sequence>